<evidence type="ECO:0000313" key="1">
    <source>
        <dbReference type="EMBL" id="TSJ41163.1"/>
    </source>
</evidence>
<comment type="caution">
    <text evidence="1">The sequence shown here is derived from an EMBL/GenBank/DDBJ whole genome shotgun (WGS) entry which is preliminary data.</text>
</comment>
<proteinExistence type="predicted"/>
<keyword evidence="2" id="KW-1185">Reference proteome</keyword>
<reference evidence="1 2" key="1">
    <citation type="submission" date="2019-07" db="EMBL/GenBank/DDBJ databases">
        <authorList>
            <person name="Huq M.A."/>
        </authorList>
    </citation>
    <scope>NUCLEOTIDE SEQUENCE [LARGE SCALE GENOMIC DNA]</scope>
    <source>
        <strain evidence="1 2">MAH-3</strain>
    </source>
</reference>
<dbReference type="RefSeq" id="WP_144333974.1">
    <property type="nucleotide sequence ID" value="NZ_VLPL01000008.1"/>
</dbReference>
<evidence type="ECO:0000313" key="2">
    <source>
        <dbReference type="Proteomes" id="UP000316008"/>
    </source>
</evidence>
<dbReference type="EMBL" id="VLPL01000008">
    <property type="protein sequence ID" value="TSJ41163.1"/>
    <property type="molecule type" value="Genomic_DNA"/>
</dbReference>
<dbReference type="OrthoDB" id="9619446at2"/>
<dbReference type="AlphaFoldDB" id="A0A556MML5"/>
<accession>A0A556MML5</accession>
<dbReference type="Proteomes" id="UP000316008">
    <property type="component" value="Unassembled WGS sequence"/>
</dbReference>
<name>A0A556MML5_9FLAO</name>
<protein>
    <submittedName>
        <fullName evidence="1">Uncharacterized protein</fullName>
    </submittedName>
</protein>
<organism evidence="1 2">
    <name type="scientific">Fluviicola chungangensis</name>
    <dbReference type="NCBI Taxonomy" id="2597671"/>
    <lineage>
        <taxon>Bacteria</taxon>
        <taxon>Pseudomonadati</taxon>
        <taxon>Bacteroidota</taxon>
        <taxon>Flavobacteriia</taxon>
        <taxon>Flavobacteriales</taxon>
        <taxon>Crocinitomicaceae</taxon>
        <taxon>Fluviicola</taxon>
    </lineage>
</organism>
<sequence length="116" mass="13615">MSKNNSLNISFEDLFKLIIGFIIDDLKVQKHYYNLSLSGLDTTPLQLNLHDGIFILVGFKEIDITEEIKQWYFKQTERVFTMDITNDEKALRNLSSEILEGLLKARNNLYSQKRKQ</sequence>
<gene>
    <name evidence="1" type="ORF">FO442_14720</name>
</gene>